<keyword evidence="3" id="KW-1185">Reference proteome</keyword>
<reference evidence="2" key="1">
    <citation type="submission" date="2020-05" db="EMBL/GenBank/DDBJ databases">
        <title>WGS assembly of Panicum virgatum.</title>
        <authorList>
            <person name="Lovell J.T."/>
            <person name="Jenkins J."/>
            <person name="Shu S."/>
            <person name="Juenger T.E."/>
            <person name="Schmutz J."/>
        </authorList>
    </citation>
    <scope>NUCLEOTIDE SEQUENCE</scope>
    <source>
        <strain evidence="2">AP13</strain>
    </source>
</reference>
<dbReference type="AlphaFoldDB" id="A0A8T0X650"/>
<sequence length="171" mass="18107">MEDMEEYTINDDLRDCGLPGDDEDDLASGGEALFDSCAAPINVDGDDYAGATGGGGAETSPPVMPSSTPSASTGTSVRLKRVWSGAWNDFEEIFEDSPTGRKVGFAAKCLHWSHVLYARSAAGTGHLLRHQQVCVAKAKHASLIQPRLQYNSDGSRAGTISLMLLVESCVA</sequence>
<evidence type="ECO:0000256" key="1">
    <source>
        <dbReference type="SAM" id="MobiDB-lite"/>
    </source>
</evidence>
<dbReference type="Proteomes" id="UP000823388">
    <property type="component" value="Chromosome 1N"/>
</dbReference>
<feature type="compositionally biased region" description="Low complexity" evidence="1">
    <location>
        <begin position="59"/>
        <end position="74"/>
    </location>
</feature>
<feature type="region of interest" description="Disordered" evidence="1">
    <location>
        <begin position="48"/>
        <end position="74"/>
    </location>
</feature>
<accession>A0A8T0X650</accession>
<organism evidence="2 3">
    <name type="scientific">Panicum virgatum</name>
    <name type="common">Blackwell switchgrass</name>
    <dbReference type="NCBI Taxonomy" id="38727"/>
    <lineage>
        <taxon>Eukaryota</taxon>
        <taxon>Viridiplantae</taxon>
        <taxon>Streptophyta</taxon>
        <taxon>Embryophyta</taxon>
        <taxon>Tracheophyta</taxon>
        <taxon>Spermatophyta</taxon>
        <taxon>Magnoliopsida</taxon>
        <taxon>Liliopsida</taxon>
        <taxon>Poales</taxon>
        <taxon>Poaceae</taxon>
        <taxon>PACMAD clade</taxon>
        <taxon>Panicoideae</taxon>
        <taxon>Panicodae</taxon>
        <taxon>Paniceae</taxon>
        <taxon>Panicinae</taxon>
        <taxon>Panicum</taxon>
        <taxon>Panicum sect. Hiantes</taxon>
    </lineage>
</organism>
<name>A0A8T0X650_PANVG</name>
<comment type="caution">
    <text evidence="2">The sequence shown here is derived from an EMBL/GenBank/DDBJ whole genome shotgun (WGS) entry which is preliminary data.</text>
</comment>
<dbReference type="EMBL" id="CM029038">
    <property type="protein sequence ID" value="KAG2652834.1"/>
    <property type="molecule type" value="Genomic_DNA"/>
</dbReference>
<evidence type="ECO:0000313" key="2">
    <source>
        <dbReference type="EMBL" id="KAG2652834.1"/>
    </source>
</evidence>
<evidence type="ECO:0000313" key="3">
    <source>
        <dbReference type="Proteomes" id="UP000823388"/>
    </source>
</evidence>
<proteinExistence type="predicted"/>
<protein>
    <submittedName>
        <fullName evidence="2">Uncharacterized protein</fullName>
    </submittedName>
</protein>
<gene>
    <name evidence="2" type="ORF">PVAP13_1NG387238</name>
</gene>
<feature type="region of interest" description="Disordered" evidence="1">
    <location>
        <begin position="1"/>
        <end position="24"/>
    </location>
</feature>
<dbReference type="SMART" id="SM00614">
    <property type="entry name" value="ZnF_BED"/>
    <property type="match status" value="1"/>
</dbReference>